<accession>A0ACB9Q2G5</accession>
<protein>
    <submittedName>
        <fullName evidence="1">Uncharacterized protein</fullName>
    </submittedName>
</protein>
<reference evidence="1 2" key="1">
    <citation type="journal article" date="2022" name="DNA Res.">
        <title>Chromosomal-level genome assembly of the orchid tree Bauhinia variegata (Leguminosae; Cercidoideae) supports the allotetraploid origin hypothesis of Bauhinia.</title>
        <authorList>
            <person name="Zhong Y."/>
            <person name="Chen Y."/>
            <person name="Zheng D."/>
            <person name="Pang J."/>
            <person name="Liu Y."/>
            <person name="Luo S."/>
            <person name="Meng S."/>
            <person name="Qian L."/>
            <person name="Wei D."/>
            <person name="Dai S."/>
            <person name="Zhou R."/>
        </authorList>
    </citation>
    <scope>NUCLEOTIDE SEQUENCE [LARGE SCALE GENOMIC DNA]</scope>
    <source>
        <strain evidence="1">BV-YZ2020</strain>
    </source>
</reference>
<sequence>MENGSDSIDSIPKKNAKLSTVTRQSPKSDFPFNKYPIWKDKLRENCCKRVREDRARLLWKIRLPPSQSRQQNEEDIIRSAFQGIVSDELKKIKDSSLDNLRKTPTSDCEVDDMLWEYNGVNNTYQGDCETILLEMQRIFYEDLKLEATIEGLESGIEVWEDEDEYLACAVYEHMQLNEDQAHRKKIWCPICKQGELKESQLLISCTRCELQLNKANELTLDLLRDRLADAHTKHLDRGCRLKPRFCFKTKFSLTALYISCEGCDTFEVVI</sequence>
<evidence type="ECO:0000313" key="1">
    <source>
        <dbReference type="EMBL" id="KAI4354016.1"/>
    </source>
</evidence>
<name>A0ACB9Q2G5_BAUVA</name>
<gene>
    <name evidence="1" type="ORF">L6164_002917</name>
</gene>
<dbReference type="EMBL" id="CM039427">
    <property type="protein sequence ID" value="KAI4354016.1"/>
    <property type="molecule type" value="Genomic_DNA"/>
</dbReference>
<comment type="caution">
    <text evidence="1">The sequence shown here is derived from an EMBL/GenBank/DDBJ whole genome shotgun (WGS) entry which is preliminary data.</text>
</comment>
<organism evidence="1 2">
    <name type="scientific">Bauhinia variegata</name>
    <name type="common">Purple orchid tree</name>
    <name type="synonym">Phanera variegata</name>
    <dbReference type="NCBI Taxonomy" id="167791"/>
    <lineage>
        <taxon>Eukaryota</taxon>
        <taxon>Viridiplantae</taxon>
        <taxon>Streptophyta</taxon>
        <taxon>Embryophyta</taxon>
        <taxon>Tracheophyta</taxon>
        <taxon>Spermatophyta</taxon>
        <taxon>Magnoliopsida</taxon>
        <taxon>eudicotyledons</taxon>
        <taxon>Gunneridae</taxon>
        <taxon>Pentapetalae</taxon>
        <taxon>rosids</taxon>
        <taxon>fabids</taxon>
        <taxon>Fabales</taxon>
        <taxon>Fabaceae</taxon>
        <taxon>Cercidoideae</taxon>
        <taxon>Cercideae</taxon>
        <taxon>Bauhiniinae</taxon>
        <taxon>Bauhinia</taxon>
    </lineage>
</organism>
<dbReference type="Proteomes" id="UP000828941">
    <property type="component" value="Chromosome 2"/>
</dbReference>
<proteinExistence type="predicted"/>
<evidence type="ECO:0000313" key="2">
    <source>
        <dbReference type="Proteomes" id="UP000828941"/>
    </source>
</evidence>
<keyword evidence="2" id="KW-1185">Reference proteome</keyword>